<feature type="transmembrane region" description="Helical" evidence="6">
    <location>
        <begin position="59"/>
        <end position="82"/>
    </location>
</feature>
<dbReference type="Pfam" id="PF03706">
    <property type="entry name" value="LPG_synthase_TM"/>
    <property type="match status" value="1"/>
</dbReference>
<comment type="subcellular location">
    <subcellularLocation>
        <location evidence="1">Cell membrane</location>
        <topology evidence="1">Multi-pass membrane protein</topology>
    </subcellularLocation>
</comment>
<accession>A0A6J4K4P3</accession>
<gene>
    <name evidence="7" type="ORF">AVDCRST_MAG89-110</name>
</gene>
<keyword evidence="3 6" id="KW-0812">Transmembrane</keyword>
<organism evidence="7">
    <name type="scientific">uncultured Gemmatimonadota bacterium</name>
    <dbReference type="NCBI Taxonomy" id="203437"/>
    <lineage>
        <taxon>Bacteria</taxon>
        <taxon>Pseudomonadati</taxon>
        <taxon>Gemmatimonadota</taxon>
        <taxon>environmental samples</taxon>
    </lineage>
</organism>
<feature type="transmembrane region" description="Helical" evidence="6">
    <location>
        <begin position="304"/>
        <end position="324"/>
    </location>
</feature>
<dbReference type="NCBIfam" id="TIGR00374">
    <property type="entry name" value="flippase-like domain"/>
    <property type="match status" value="1"/>
</dbReference>
<dbReference type="PANTHER" id="PTHR37693:SF1">
    <property type="entry name" value="INTEGRAL MEMBRANE PROTEIN"/>
    <property type="match status" value="1"/>
</dbReference>
<feature type="transmembrane region" description="Helical" evidence="6">
    <location>
        <begin position="244"/>
        <end position="269"/>
    </location>
</feature>
<feature type="transmembrane region" description="Helical" evidence="6">
    <location>
        <begin position="21"/>
        <end position="39"/>
    </location>
</feature>
<dbReference type="InterPro" id="IPR022791">
    <property type="entry name" value="L-PG_synthase/AglD"/>
</dbReference>
<evidence type="ECO:0000256" key="4">
    <source>
        <dbReference type="ARBA" id="ARBA00022989"/>
    </source>
</evidence>
<dbReference type="EMBL" id="CADCTV010000027">
    <property type="protein sequence ID" value="CAA9295567.1"/>
    <property type="molecule type" value="Genomic_DNA"/>
</dbReference>
<evidence type="ECO:0000256" key="5">
    <source>
        <dbReference type="ARBA" id="ARBA00023136"/>
    </source>
</evidence>
<protein>
    <recommendedName>
        <fullName evidence="8">Flippase-like domain-containing protein</fullName>
    </recommendedName>
</protein>
<feature type="transmembrane region" description="Helical" evidence="6">
    <location>
        <begin position="177"/>
        <end position="199"/>
    </location>
</feature>
<evidence type="ECO:0000256" key="1">
    <source>
        <dbReference type="ARBA" id="ARBA00004651"/>
    </source>
</evidence>
<evidence type="ECO:0008006" key="8">
    <source>
        <dbReference type="Google" id="ProtNLM"/>
    </source>
</evidence>
<keyword evidence="4 6" id="KW-1133">Transmembrane helix</keyword>
<feature type="transmembrane region" description="Helical" evidence="6">
    <location>
        <begin position="275"/>
        <end position="292"/>
    </location>
</feature>
<evidence type="ECO:0000256" key="6">
    <source>
        <dbReference type="SAM" id="Phobius"/>
    </source>
</evidence>
<keyword evidence="2" id="KW-1003">Cell membrane</keyword>
<evidence type="ECO:0000313" key="7">
    <source>
        <dbReference type="EMBL" id="CAA9295567.1"/>
    </source>
</evidence>
<keyword evidence="5 6" id="KW-0472">Membrane</keyword>
<evidence type="ECO:0000256" key="2">
    <source>
        <dbReference type="ARBA" id="ARBA00022475"/>
    </source>
</evidence>
<feature type="transmembrane region" description="Helical" evidence="6">
    <location>
        <begin position="132"/>
        <end position="157"/>
    </location>
</feature>
<dbReference type="GO" id="GO:0005886">
    <property type="term" value="C:plasma membrane"/>
    <property type="evidence" value="ECO:0007669"/>
    <property type="project" value="UniProtKB-SubCell"/>
</dbReference>
<feature type="transmembrane region" description="Helical" evidence="6">
    <location>
        <begin position="330"/>
        <end position="347"/>
    </location>
</feature>
<dbReference type="AlphaFoldDB" id="A0A6J4K4P3"/>
<reference evidence="7" key="1">
    <citation type="submission" date="2020-02" db="EMBL/GenBank/DDBJ databases">
        <authorList>
            <person name="Meier V. D."/>
        </authorList>
    </citation>
    <scope>NUCLEOTIDE SEQUENCE</scope>
    <source>
        <strain evidence="7">AVDCRST_MAG89</strain>
    </source>
</reference>
<evidence type="ECO:0000256" key="3">
    <source>
        <dbReference type="ARBA" id="ARBA00022692"/>
    </source>
</evidence>
<proteinExistence type="predicted"/>
<name>A0A6J4K4P3_9BACT</name>
<dbReference type="PANTHER" id="PTHR37693">
    <property type="entry name" value="PHOSPHATIDYLGLYCEROL LYSYLTRANSFERASE"/>
    <property type="match status" value="1"/>
</dbReference>
<sequence length="364" mass="40882">MTPTAAPVNEPGKLSRHLDRVLRMAMFLVPFGVLGNLALSWFATDHDVLRQLGSLDRRYLYLAIVLALFPWVTNTLRLLIWARFIGHRVSFRDMFRVTLGAELTSSVFPTSSGGEVFRWGMMVQKGIPQGQAASIVTLGYIEDMVFFAMAIPASIIISEAWELPVLRSIGRELRGKVLLVVVGLAVLIVLVRLLFRAILRGAIGEKARAWGLKFAARFRRRTRKTRHDFRTVKDLVIARGKSRFVLAVLITAVQWTCRYSVVTALAYFFKAPVDPVLFFLLQWVIFTGMMFVPTPGASGGAEAMFYVVYQALLPAGLIGIVTALWRMLTFYLSLALGSVIFLAFNIADARTRVRQRRRGVPERV</sequence>